<dbReference type="OrthoDB" id="4485313at2"/>
<dbReference type="Proteomes" id="UP000309128">
    <property type="component" value="Unassembled WGS sequence"/>
</dbReference>
<name>A0A5S4FD74_9ACTN</name>
<gene>
    <name evidence="2" type="ORF">ETD86_25835</name>
</gene>
<feature type="region of interest" description="Disordered" evidence="1">
    <location>
        <begin position="179"/>
        <end position="198"/>
    </location>
</feature>
<evidence type="ECO:0000256" key="1">
    <source>
        <dbReference type="SAM" id="MobiDB-lite"/>
    </source>
</evidence>
<reference evidence="2 3" key="1">
    <citation type="submission" date="2019-05" db="EMBL/GenBank/DDBJ databases">
        <title>Draft genome sequence of Nonomuraea turkmeniaca DSM 43926.</title>
        <authorList>
            <person name="Saricaoglu S."/>
            <person name="Isik K."/>
        </authorList>
    </citation>
    <scope>NUCLEOTIDE SEQUENCE [LARGE SCALE GENOMIC DNA]</scope>
    <source>
        <strain evidence="2 3">DSM 43926</strain>
    </source>
</reference>
<dbReference type="RefSeq" id="WP_138668754.1">
    <property type="nucleotide sequence ID" value="NZ_VCKY01000093.1"/>
</dbReference>
<evidence type="ECO:0000313" key="3">
    <source>
        <dbReference type="Proteomes" id="UP000309128"/>
    </source>
</evidence>
<comment type="caution">
    <text evidence="2">The sequence shown here is derived from an EMBL/GenBank/DDBJ whole genome shotgun (WGS) entry which is preliminary data.</text>
</comment>
<organism evidence="2 3">
    <name type="scientific">Nonomuraea turkmeniaca</name>
    <dbReference type="NCBI Taxonomy" id="103838"/>
    <lineage>
        <taxon>Bacteria</taxon>
        <taxon>Bacillati</taxon>
        <taxon>Actinomycetota</taxon>
        <taxon>Actinomycetes</taxon>
        <taxon>Streptosporangiales</taxon>
        <taxon>Streptosporangiaceae</taxon>
        <taxon>Nonomuraea</taxon>
    </lineage>
</organism>
<proteinExistence type="predicted"/>
<keyword evidence="3" id="KW-1185">Reference proteome</keyword>
<evidence type="ECO:0000313" key="2">
    <source>
        <dbReference type="EMBL" id="TMR16094.1"/>
    </source>
</evidence>
<sequence length="343" mass="36964">MSTPSPTSARADVHVSYHQMLVTDGSGADHPTRVPNGLTASAPGAAVILTGIHTGAVDVTVQLTDSPSAPAAEGWDEVEEVELITFTGEMRVCGMMADLPEALPNLTPLGPGRYGMRVHARGRDLDPAAVPDVPFEFYLVTVWPIEVGPEARAKLGVGVAEELGLPDKSSEIRRWAREHARPEHQPGRFARQIPNPPPPTPVLGAARATEHRLRVANPYQPPAVEPTLPEGLVGAVPDAVVIRTLKGRGMVGVHVRWERSGARMPVSSWEEAEEIEFVTTTGIMRVEGMSTYHDEDPPNLTYQGAGRYGLRVHGRSRRGERPSNRPAESYLLVVWPIALGAGA</sequence>
<dbReference type="AlphaFoldDB" id="A0A5S4FD74"/>
<dbReference type="EMBL" id="VCKY01000093">
    <property type="protein sequence ID" value="TMR16094.1"/>
    <property type="molecule type" value="Genomic_DNA"/>
</dbReference>
<protein>
    <submittedName>
        <fullName evidence="2">Uncharacterized protein</fullName>
    </submittedName>
</protein>
<accession>A0A5S4FD74</accession>